<dbReference type="InterPro" id="IPR032874">
    <property type="entry name" value="DDE_dom"/>
</dbReference>
<dbReference type="PANTHER" id="PTHR35528:SF3">
    <property type="entry name" value="BLL1675 PROTEIN"/>
    <property type="match status" value="1"/>
</dbReference>
<evidence type="ECO:0000313" key="3">
    <source>
        <dbReference type="Proteomes" id="UP001652445"/>
    </source>
</evidence>
<evidence type="ECO:0000259" key="1">
    <source>
        <dbReference type="Pfam" id="PF13610"/>
    </source>
</evidence>
<proteinExistence type="predicted"/>
<sequence>MEAKLNLFKWKQYESAIILLTVRWYLKYAAKCFFTKALSSPHTQIPGVITLDKNPAYPPAIQELINEKSFPKETLIRQTKYLNNIVEQDHRFIKKITKPTLGFKSFLTADQTLKGIEALHMIRKGQADDNSTVLTVVEWLNKIFGLVA</sequence>
<dbReference type="InterPro" id="IPR052183">
    <property type="entry name" value="IS_Transposase"/>
</dbReference>
<gene>
    <name evidence="2" type="ORF">OB236_31025</name>
</gene>
<dbReference type="Pfam" id="PF13610">
    <property type="entry name" value="DDE_Tnp_IS240"/>
    <property type="match status" value="1"/>
</dbReference>
<evidence type="ECO:0000313" key="2">
    <source>
        <dbReference type="EMBL" id="MCU6796567.1"/>
    </source>
</evidence>
<protein>
    <submittedName>
        <fullName evidence="2">DDE-type integrase/transposase/recombinase</fullName>
    </submittedName>
</protein>
<keyword evidence="3" id="KW-1185">Reference proteome</keyword>
<organism evidence="2 3">
    <name type="scientific">Paenibacillus baimaensis</name>
    <dbReference type="NCBI Taxonomy" id="2982185"/>
    <lineage>
        <taxon>Bacteria</taxon>
        <taxon>Bacillati</taxon>
        <taxon>Bacillota</taxon>
        <taxon>Bacilli</taxon>
        <taxon>Bacillales</taxon>
        <taxon>Paenibacillaceae</taxon>
        <taxon>Paenibacillus</taxon>
    </lineage>
</organism>
<comment type="caution">
    <text evidence="2">The sequence shown here is derived from an EMBL/GenBank/DDBJ whole genome shotgun (WGS) entry which is preliminary data.</text>
</comment>
<dbReference type="Proteomes" id="UP001652445">
    <property type="component" value="Unassembled WGS sequence"/>
</dbReference>
<reference evidence="2 3" key="1">
    <citation type="submission" date="2022-09" db="EMBL/GenBank/DDBJ databases">
        <authorList>
            <person name="Han X.L."/>
            <person name="Wang Q."/>
            <person name="Lu T."/>
        </authorList>
    </citation>
    <scope>NUCLEOTIDE SEQUENCE [LARGE SCALE GENOMIC DNA]</scope>
    <source>
        <strain evidence="2 3">WQ 127069</strain>
    </source>
</reference>
<dbReference type="PANTHER" id="PTHR35528">
    <property type="entry name" value="BLL1675 PROTEIN"/>
    <property type="match status" value="1"/>
</dbReference>
<feature type="domain" description="DDE" evidence="1">
    <location>
        <begin position="28"/>
        <end position="126"/>
    </location>
</feature>
<accession>A0ABT2UPU0</accession>
<name>A0ABT2UPU0_9BACL</name>
<dbReference type="EMBL" id="JAOQIO010000106">
    <property type="protein sequence ID" value="MCU6796567.1"/>
    <property type="molecule type" value="Genomic_DNA"/>
</dbReference>